<keyword evidence="1" id="KW-0812">Transmembrane</keyword>
<dbReference type="PANTHER" id="PTHR40940:SF1">
    <property type="entry name" value="PROTEIN BATD"/>
    <property type="match status" value="1"/>
</dbReference>
<gene>
    <name evidence="3" type="ORF">JCM19240_2172</name>
</gene>
<dbReference type="PANTHER" id="PTHR40940">
    <property type="entry name" value="PROTEIN BATD-RELATED"/>
    <property type="match status" value="1"/>
</dbReference>
<evidence type="ECO:0000256" key="1">
    <source>
        <dbReference type="SAM" id="Phobius"/>
    </source>
</evidence>
<reference evidence="3 4" key="1">
    <citation type="submission" date="2014-09" db="EMBL/GenBank/DDBJ databases">
        <title>Vibrio maritimus JCM 19240. (C210) whole genome shotgun sequence.</title>
        <authorList>
            <person name="Sawabe T."/>
            <person name="Meirelles P."/>
            <person name="Nakanishi M."/>
            <person name="Sayaka M."/>
            <person name="Hattori M."/>
            <person name="Ohkuma M."/>
        </authorList>
    </citation>
    <scope>NUCLEOTIDE SEQUENCE [LARGE SCALE GENOMIC DNA]</scope>
    <source>
        <strain evidence="3 4">JCM 19240</strain>
    </source>
</reference>
<evidence type="ECO:0000313" key="4">
    <source>
        <dbReference type="Proteomes" id="UP000029224"/>
    </source>
</evidence>
<feature type="signal peptide" evidence="2">
    <location>
        <begin position="1"/>
        <end position="20"/>
    </location>
</feature>
<dbReference type="Proteomes" id="UP000029224">
    <property type="component" value="Unassembled WGS sequence"/>
</dbReference>
<accession>A0A090T0N7</accession>
<dbReference type="Pfam" id="PF13584">
    <property type="entry name" value="BatD"/>
    <property type="match status" value="1"/>
</dbReference>
<evidence type="ECO:0000256" key="2">
    <source>
        <dbReference type="SAM" id="SignalP"/>
    </source>
</evidence>
<keyword evidence="1" id="KW-0472">Membrane</keyword>
<comment type="caution">
    <text evidence="3">The sequence shown here is derived from an EMBL/GenBank/DDBJ whole genome shotgun (WGS) entry which is preliminary data.</text>
</comment>
<keyword evidence="4" id="KW-1185">Reference proteome</keyword>
<organism evidence="3 4">
    <name type="scientific">Vibrio maritimus</name>
    <dbReference type="NCBI Taxonomy" id="990268"/>
    <lineage>
        <taxon>Bacteria</taxon>
        <taxon>Pseudomonadati</taxon>
        <taxon>Pseudomonadota</taxon>
        <taxon>Gammaproteobacteria</taxon>
        <taxon>Vibrionales</taxon>
        <taxon>Vibrionaceae</taxon>
        <taxon>Vibrio</taxon>
    </lineage>
</organism>
<dbReference type="InterPro" id="IPR025738">
    <property type="entry name" value="BatD"/>
</dbReference>
<reference evidence="3 4" key="2">
    <citation type="submission" date="2014-09" db="EMBL/GenBank/DDBJ databases">
        <authorList>
            <consortium name="NBRP consortium"/>
            <person name="Sawabe T."/>
            <person name="Meirelles P."/>
            <person name="Nakanishi M."/>
            <person name="Sayaka M."/>
            <person name="Hattori M."/>
            <person name="Ohkuma M."/>
        </authorList>
    </citation>
    <scope>NUCLEOTIDE SEQUENCE [LARGE SCALE GENOMIC DNA]</scope>
    <source>
        <strain evidence="3 4">JCM 19240</strain>
    </source>
</reference>
<sequence length="405" mass="45946">MKSSYLFALVLALFAFNAQASLTVNDLLRSGEFSVSTQLSKSKNVVVGEQVRVIIDLQTSTWFTKGTEIKRFAVNNAIVLMEQANVVNSSTRIDGKTYSSQRWEVPIYPLSSGVIDIPPISVLVSVKGKQEDIFGKVTTQPIQLTTHLASENMSSNVVWVVADEARLTEKTSQVSDNDIDNELFVGDSVTKTVSLHGTGTSAMLMPNIMEPLVWPESTRVYVSQPKRADNQARGVSSATYEQEVTLIMQQPGIVVFPEIKVLWWNSDTQQEQWLILPEQEWQVSHTLGSYINMYWMELSLCVAAGMLLLFAFSNAIQEFMKRDKEGRLPLFVQFWQAVHRNQEARAQSIVYRKLLKRHKRYQLIDGTKDASWDRDAVRLQECYKSSHSGADIQSLLRRIWRQVSK</sequence>
<keyword evidence="1" id="KW-1133">Transmembrane helix</keyword>
<dbReference type="EMBL" id="BBMT01000003">
    <property type="protein sequence ID" value="GAL33476.1"/>
    <property type="molecule type" value="Genomic_DNA"/>
</dbReference>
<name>A0A090T0N7_9VIBR</name>
<feature type="transmembrane region" description="Helical" evidence="1">
    <location>
        <begin position="293"/>
        <end position="312"/>
    </location>
</feature>
<dbReference type="AlphaFoldDB" id="A0A090T0N7"/>
<evidence type="ECO:0000313" key="3">
    <source>
        <dbReference type="EMBL" id="GAL33476.1"/>
    </source>
</evidence>
<keyword evidence="2" id="KW-0732">Signal</keyword>
<protein>
    <submittedName>
        <fullName evidence="3">BatD</fullName>
    </submittedName>
</protein>
<feature type="chain" id="PRO_5001865463" evidence="2">
    <location>
        <begin position="21"/>
        <end position="405"/>
    </location>
</feature>
<proteinExistence type="predicted"/>